<evidence type="ECO:0000259" key="4">
    <source>
        <dbReference type="Pfam" id="PF04324"/>
    </source>
</evidence>
<dbReference type="EC" id="1.7.99.4" evidence="6"/>
<evidence type="ECO:0000313" key="6">
    <source>
        <dbReference type="EMBL" id="MBA8824786.1"/>
    </source>
</evidence>
<dbReference type="InterPro" id="IPR007419">
    <property type="entry name" value="BFD-like_2Fe2S-bd_dom"/>
</dbReference>
<feature type="domain" description="BFD-like [2Fe-2S]-binding" evidence="4">
    <location>
        <begin position="402"/>
        <end position="448"/>
    </location>
</feature>
<gene>
    <name evidence="6" type="ORF">FHX42_002133</name>
</gene>
<evidence type="ECO:0000259" key="5">
    <source>
        <dbReference type="Pfam" id="PF07992"/>
    </source>
</evidence>
<feature type="domain" description="FAD/NAD(P)-binding" evidence="5">
    <location>
        <begin position="3"/>
        <end position="284"/>
    </location>
</feature>
<dbReference type="Gene3D" id="3.50.50.60">
    <property type="entry name" value="FAD/NAD(P)-binding domain"/>
    <property type="match status" value="2"/>
</dbReference>
<evidence type="ECO:0000256" key="3">
    <source>
        <dbReference type="ARBA" id="ARBA00022827"/>
    </source>
</evidence>
<accession>A0A839DX24</accession>
<name>A0A839DX24_9PSEU</name>
<comment type="cofactor">
    <cofactor evidence="1">
        <name>FAD</name>
        <dbReference type="ChEBI" id="CHEBI:57692"/>
    </cofactor>
</comment>
<dbReference type="EMBL" id="JACGWZ010000002">
    <property type="protein sequence ID" value="MBA8824786.1"/>
    <property type="molecule type" value="Genomic_DNA"/>
</dbReference>
<comment type="caution">
    <text evidence="6">The sequence shown here is derived from an EMBL/GenBank/DDBJ whole genome shotgun (WGS) entry which is preliminary data.</text>
</comment>
<dbReference type="SUPFAM" id="SSF51905">
    <property type="entry name" value="FAD/NAD(P)-binding domain"/>
    <property type="match status" value="2"/>
</dbReference>
<dbReference type="GO" id="GO:0016491">
    <property type="term" value="F:oxidoreductase activity"/>
    <property type="evidence" value="ECO:0007669"/>
    <property type="project" value="UniProtKB-KW"/>
</dbReference>
<reference evidence="6 7" key="1">
    <citation type="submission" date="2020-07" db="EMBL/GenBank/DDBJ databases">
        <title>Sequencing the genomes of 1000 actinobacteria strains.</title>
        <authorList>
            <person name="Klenk H.-P."/>
        </authorList>
    </citation>
    <scope>NUCLEOTIDE SEQUENCE [LARGE SCALE GENOMIC DNA]</scope>
    <source>
        <strain evidence="6 7">DSM 45975</strain>
    </source>
</reference>
<protein>
    <submittedName>
        <fullName evidence="6">Assimilatory nitrate reductase electron transfer subunit</fullName>
        <ecNumber evidence="6">1.7.99.4</ecNumber>
    </submittedName>
</protein>
<dbReference type="Gene3D" id="1.10.10.1100">
    <property type="entry name" value="BFD-like [2Fe-2S]-binding domain"/>
    <property type="match status" value="1"/>
</dbReference>
<dbReference type="PANTHER" id="PTHR43429:SF3">
    <property type="entry name" value="NITRITE REDUCTASE [NAD(P)H]"/>
    <property type="match status" value="1"/>
</dbReference>
<evidence type="ECO:0000256" key="2">
    <source>
        <dbReference type="ARBA" id="ARBA00022630"/>
    </source>
</evidence>
<evidence type="ECO:0000313" key="7">
    <source>
        <dbReference type="Proteomes" id="UP000569329"/>
    </source>
</evidence>
<evidence type="ECO:0000256" key="1">
    <source>
        <dbReference type="ARBA" id="ARBA00001974"/>
    </source>
</evidence>
<dbReference type="PRINTS" id="PR00469">
    <property type="entry name" value="PNDRDTASEII"/>
</dbReference>
<dbReference type="PRINTS" id="PR00368">
    <property type="entry name" value="FADPNR"/>
</dbReference>
<keyword evidence="6" id="KW-0560">Oxidoreductase</keyword>
<dbReference type="InterPro" id="IPR023753">
    <property type="entry name" value="FAD/NAD-binding_dom"/>
</dbReference>
<dbReference type="PANTHER" id="PTHR43429">
    <property type="entry name" value="PYRIDINE NUCLEOTIDE-DISULFIDE OXIDOREDUCTASE DOMAIN-CONTAINING"/>
    <property type="match status" value="1"/>
</dbReference>
<dbReference type="Proteomes" id="UP000569329">
    <property type="component" value="Unassembled WGS sequence"/>
</dbReference>
<dbReference type="InterPro" id="IPR036188">
    <property type="entry name" value="FAD/NAD-bd_sf"/>
</dbReference>
<dbReference type="InterPro" id="IPR050260">
    <property type="entry name" value="FAD-bd_OxRdtase"/>
</dbReference>
<dbReference type="InterPro" id="IPR016156">
    <property type="entry name" value="FAD/NAD-linked_Rdtase_dimer_sf"/>
</dbReference>
<dbReference type="InterPro" id="IPR041854">
    <property type="entry name" value="BFD-like_2Fe2S-bd_dom_sf"/>
</dbReference>
<keyword evidence="2" id="KW-0285">Flavoprotein</keyword>
<dbReference type="Pfam" id="PF04324">
    <property type="entry name" value="Fer2_BFD"/>
    <property type="match status" value="1"/>
</dbReference>
<dbReference type="RefSeq" id="WP_182543998.1">
    <property type="nucleotide sequence ID" value="NZ_JACGWZ010000002.1"/>
</dbReference>
<sequence>MSRLVVIGNGPAAHRLVERLDELGYDGEITILGAEARPAYNRVLLPAVLDGSLGPDAVGLDEPPTGVRVRLGVTVTGIDRARGLVHTDTGAVHPYDEVVLATGAHPRIPAEVAATAGVFPLRTTEDCDGILRATGNAGQVTVLGAGVLGVEAALGLVARGLRVTLVHPHQHPMNRRLDAAGGRVLAEQLSTRGITPYWGRRVRAYRAPRLELDDGQELDTAALVVCAGVVPAVEPARAAGLAVNHGVLVDERLRTSDPDIHAIGDCAEHAGRTPGLLTSAWEQAEVLAELLVHPTTRTRYEPSAEVVRLKARDLDVAAFGSGAPAEDAELVTLSDPARARYARLLLHDDHVTAAVLLGFDRAIATLTRLCAEGREIPADRLAFLLGTTARYTGSAEPGPDTVICRCNTVTRRALSEAFDEGARDVPALAEITRATTGCGSCTDEVRRLCRTLVANAATEQETAA</sequence>
<dbReference type="Pfam" id="PF07992">
    <property type="entry name" value="Pyr_redox_2"/>
    <property type="match status" value="1"/>
</dbReference>
<proteinExistence type="predicted"/>
<organism evidence="6 7">
    <name type="scientific">Halosaccharopolyspora lacisalsi</name>
    <dbReference type="NCBI Taxonomy" id="1000566"/>
    <lineage>
        <taxon>Bacteria</taxon>
        <taxon>Bacillati</taxon>
        <taxon>Actinomycetota</taxon>
        <taxon>Actinomycetes</taxon>
        <taxon>Pseudonocardiales</taxon>
        <taxon>Pseudonocardiaceae</taxon>
        <taxon>Halosaccharopolyspora</taxon>
    </lineage>
</organism>
<keyword evidence="3" id="KW-0274">FAD</keyword>
<keyword evidence="7" id="KW-1185">Reference proteome</keyword>
<dbReference type="AlphaFoldDB" id="A0A839DX24"/>
<dbReference type="SUPFAM" id="SSF55424">
    <property type="entry name" value="FAD/NAD-linked reductases, dimerisation (C-terminal) domain"/>
    <property type="match status" value="1"/>
</dbReference>